<dbReference type="EMBL" id="MU859255">
    <property type="protein sequence ID" value="KAK3948602.1"/>
    <property type="molecule type" value="Genomic_DNA"/>
</dbReference>
<accession>A0AAN6SBX8</accession>
<organism evidence="1 2">
    <name type="scientific">Pseudoneurospora amorphoporcata</name>
    <dbReference type="NCBI Taxonomy" id="241081"/>
    <lineage>
        <taxon>Eukaryota</taxon>
        <taxon>Fungi</taxon>
        <taxon>Dikarya</taxon>
        <taxon>Ascomycota</taxon>
        <taxon>Pezizomycotina</taxon>
        <taxon>Sordariomycetes</taxon>
        <taxon>Sordariomycetidae</taxon>
        <taxon>Sordariales</taxon>
        <taxon>Sordariaceae</taxon>
        <taxon>Pseudoneurospora</taxon>
    </lineage>
</organism>
<evidence type="ECO:0000313" key="2">
    <source>
        <dbReference type="Proteomes" id="UP001303222"/>
    </source>
</evidence>
<dbReference type="Proteomes" id="UP001303222">
    <property type="component" value="Unassembled WGS sequence"/>
</dbReference>
<dbReference type="AlphaFoldDB" id="A0AAN6SBX8"/>
<keyword evidence="2" id="KW-1185">Reference proteome</keyword>
<proteinExistence type="predicted"/>
<gene>
    <name evidence="1" type="ORF">QBC32DRAFT_351212</name>
</gene>
<reference evidence="1" key="2">
    <citation type="submission" date="2023-06" db="EMBL/GenBank/DDBJ databases">
        <authorList>
            <consortium name="Lawrence Berkeley National Laboratory"/>
            <person name="Mondo S.J."/>
            <person name="Hensen N."/>
            <person name="Bonometti L."/>
            <person name="Westerberg I."/>
            <person name="Brannstrom I.O."/>
            <person name="Guillou S."/>
            <person name="Cros-Aarteil S."/>
            <person name="Calhoun S."/>
            <person name="Haridas S."/>
            <person name="Kuo A."/>
            <person name="Pangilinan J."/>
            <person name="Riley R."/>
            <person name="Labutti K."/>
            <person name="Andreopoulos B."/>
            <person name="Lipzen A."/>
            <person name="Chen C."/>
            <person name="Yanf M."/>
            <person name="Daum C."/>
            <person name="Ng V."/>
            <person name="Clum A."/>
            <person name="Steindorff A."/>
            <person name="Ohm R."/>
            <person name="Martin F."/>
            <person name="Silar P."/>
            <person name="Natvig D."/>
            <person name="Lalanne C."/>
            <person name="Gautier V."/>
            <person name="Ament-Velasquez S.L."/>
            <person name="Kruys A."/>
            <person name="Hutchinson M.I."/>
            <person name="Powell A.J."/>
            <person name="Barry K."/>
            <person name="Miller A.N."/>
            <person name="Grigoriev I.V."/>
            <person name="Debuchy R."/>
            <person name="Gladieux P."/>
            <person name="Thoren M.H."/>
            <person name="Johannesson H."/>
        </authorList>
    </citation>
    <scope>NUCLEOTIDE SEQUENCE</scope>
    <source>
        <strain evidence="1">CBS 626.80</strain>
    </source>
</reference>
<name>A0AAN6SBX8_9PEZI</name>
<evidence type="ECO:0000313" key="1">
    <source>
        <dbReference type="EMBL" id="KAK3948602.1"/>
    </source>
</evidence>
<sequence length="190" mass="20328">MPRLLGESHYLGHQDITTATASMSLAKNTETNEPLPVVIIGKRVEIGSAVARFLKPDIEAIHFIQSLEAACAELPHIFAGHAPPEAEVSRPNNVGTHKYERQPRAVIIGRAFLVEEAEQMRASCAGIAKEPVAWLVSDPSVGPPPLPVDGALPGPEYALRAAVLAREVLAKWLAGDAGDGGKVKDQVLFY</sequence>
<comment type="caution">
    <text evidence="1">The sequence shown here is derived from an EMBL/GenBank/DDBJ whole genome shotgun (WGS) entry which is preliminary data.</text>
</comment>
<protein>
    <submittedName>
        <fullName evidence="1">Uncharacterized protein</fullName>
    </submittedName>
</protein>
<reference evidence="1" key="1">
    <citation type="journal article" date="2023" name="Mol. Phylogenet. Evol.">
        <title>Genome-scale phylogeny and comparative genomics of the fungal order Sordariales.</title>
        <authorList>
            <person name="Hensen N."/>
            <person name="Bonometti L."/>
            <person name="Westerberg I."/>
            <person name="Brannstrom I.O."/>
            <person name="Guillou S."/>
            <person name="Cros-Aarteil S."/>
            <person name="Calhoun S."/>
            <person name="Haridas S."/>
            <person name="Kuo A."/>
            <person name="Mondo S."/>
            <person name="Pangilinan J."/>
            <person name="Riley R."/>
            <person name="LaButti K."/>
            <person name="Andreopoulos B."/>
            <person name="Lipzen A."/>
            <person name="Chen C."/>
            <person name="Yan M."/>
            <person name="Daum C."/>
            <person name="Ng V."/>
            <person name="Clum A."/>
            <person name="Steindorff A."/>
            <person name="Ohm R.A."/>
            <person name="Martin F."/>
            <person name="Silar P."/>
            <person name="Natvig D.O."/>
            <person name="Lalanne C."/>
            <person name="Gautier V."/>
            <person name="Ament-Velasquez S.L."/>
            <person name="Kruys A."/>
            <person name="Hutchinson M.I."/>
            <person name="Powell A.J."/>
            <person name="Barry K."/>
            <person name="Miller A.N."/>
            <person name="Grigoriev I.V."/>
            <person name="Debuchy R."/>
            <person name="Gladieux P."/>
            <person name="Hiltunen Thoren M."/>
            <person name="Johannesson H."/>
        </authorList>
    </citation>
    <scope>NUCLEOTIDE SEQUENCE</scope>
    <source>
        <strain evidence="1">CBS 626.80</strain>
    </source>
</reference>